<accession>A0A848M5P3</accession>
<name>A0A848M5P3_PAELE</name>
<comment type="caution">
    <text evidence="1">The sequence shown here is derived from an EMBL/GenBank/DDBJ whole genome shotgun (WGS) entry which is preliminary data.</text>
</comment>
<gene>
    <name evidence="1" type="ORF">HII30_03855</name>
</gene>
<reference evidence="1 2" key="1">
    <citation type="submission" date="2020-04" db="EMBL/GenBank/DDBJ databases">
        <title>Paenibacillus algicola sp. nov., a novel marine bacterium producing alginate lyase.</title>
        <authorList>
            <person name="Huang H."/>
        </authorList>
    </citation>
    <scope>NUCLEOTIDE SEQUENCE [LARGE SCALE GENOMIC DNA]</scope>
    <source>
        <strain evidence="1 2">L7-75</strain>
    </source>
</reference>
<organism evidence="1 2">
    <name type="scientific">Paenibacillus lemnae</name>
    <dbReference type="NCBI Taxonomy" id="1330551"/>
    <lineage>
        <taxon>Bacteria</taxon>
        <taxon>Bacillati</taxon>
        <taxon>Bacillota</taxon>
        <taxon>Bacilli</taxon>
        <taxon>Bacillales</taxon>
        <taxon>Paenibacillaceae</taxon>
        <taxon>Paenibacillus</taxon>
    </lineage>
</organism>
<sequence>MNSTNEIEIDVKKAERLLRKLILMEKQNLRTKQFNDAEMVKKIKKAIEEEAECY</sequence>
<dbReference type="RefSeq" id="WP_169503715.1">
    <property type="nucleotide sequence ID" value="NZ_JABBPN010000003.1"/>
</dbReference>
<protein>
    <submittedName>
        <fullName evidence="1">Uncharacterized protein</fullName>
    </submittedName>
</protein>
<dbReference type="Proteomes" id="UP000565468">
    <property type="component" value="Unassembled WGS sequence"/>
</dbReference>
<evidence type="ECO:0000313" key="2">
    <source>
        <dbReference type="Proteomes" id="UP000565468"/>
    </source>
</evidence>
<dbReference type="EMBL" id="JABBPN010000003">
    <property type="protein sequence ID" value="NMO94924.1"/>
    <property type="molecule type" value="Genomic_DNA"/>
</dbReference>
<evidence type="ECO:0000313" key="1">
    <source>
        <dbReference type="EMBL" id="NMO94924.1"/>
    </source>
</evidence>
<proteinExistence type="predicted"/>
<keyword evidence="2" id="KW-1185">Reference proteome</keyword>
<dbReference type="AlphaFoldDB" id="A0A848M5P3"/>